<evidence type="ECO:0000313" key="2">
    <source>
        <dbReference type="EMBL" id="MBC2960327.1"/>
    </source>
</evidence>
<dbReference type="EMBL" id="JACMYC010000004">
    <property type="protein sequence ID" value="MBC2960327.1"/>
    <property type="molecule type" value="Genomic_DNA"/>
</dbReference>
<dbReference type="Pfam" id="PF18029">
    <property type="entry name" value="Glyoxalase_6"/>
    <property type="match status" value="2"/>
</dbReference>
<evidence type="ECO:0000313" key="3">
    <source>
        <dbReference type="Proteomes" id="UP000604001"/>
    </source>
</evidence>
<dbReference type="InterPro" id="IPR029068">
    <property type="entry name" value="Glyas_Bleomycin-R_OHBP_Dase"/>
</dbReference>
<reference evidence="2 3" key="1">
    <citation type="submission" date="2020-08" db="EMBL/GenBank/DDBJ databases">
        <title>novel species in genus Nocardioides.</title>
        <authorList>
            <person name="Zhang G."/>
        </authorList>
    </citation>
    <scope>NUCLEOTIDE SEQUENCE [LARGE SCALE GENOMIC DNA]</scope>
    <source>
        <strain evidence="2 3">SC8A-24</strain>
    </source>
</reference>
<dbReference type="InterPro" id="IPR041581">
    <property type="entry name" value="Glyoxalase_6"/>
</dbReference>
<sequence>MHPFWITAFLDLTPDDLGPTVAHWAAVTGYGVSTTRGDDGEFASLLPADGDPHLKVQRLGEGPTRIHLDLHVAEVVPAVERAVGLGARLLAEEGEYAVLESPGGFVFCFVTHRAVVRPAAVDWGGHTSLVDQVCLDVPPRLLDPEVTFWAEVTGWPVQPPSGEFRRLSSPPQSPLQLLVQRLDDDQERVTAHLDLSSSDRAAETARHEALGARVDGVFDEWTAMRPPAGPAYCITDRVPAT</sequence>
<keyword evidence="3" id="KW-1185">Reference proteome</keyword>
<accession>A0ABR6U7C4</accession>
<proteinExistence type="predicted"/>
<dbReference type="Gene3D" id="3.10.180.10">
    <property type="entry name" value="2,3-Dihydroxybiphenyl 1,2-Dioxygenase, domain 1"/>
    <property type="match status" value="2"/>
</dbReference>
<dbReference type="PANTHER" id="PTHR35908:SF1">
    <property type="entry name" value="CONSERVED PROTEIN"/>
    <property type="match status" value="1"/>
</dbReference>
<dbReference type="RefSeq" id="WP_186345593.1">
    <property type="nucleotide sequence ID" value="NZ_BMMR01000001.1"/>
</dbReference>
<name>A0ABR6U7C4_9ACTN</name>
<gene>
    <name evidence="2" type="ORF">H7344_08485</name>
</gene>
<evidence type="ECO:0000259" key="1">
    <source>
        <dbReference type="Pfam" id="PF18029"/>
    </source>
</evidence>
<organism evidence="2 3">
    <name type="scientific">Nocardioides deserti</name>
    <dbReference type="NCBI Taxonomy" id="1588644"/>
    <lineage>
        <taxon>Bacteria</taxon>
        <taxon>Bacillati</taxon>
        <taxon>Actinomycetota</taxon>
        <taxon>Actinomycetes</taxon>
        <taxon>Propionibacteriales</taxon>
        <taxon>Nocardioidaceae</taxon>
        <taxon>Nocardioides</taxon>
    </lineage>
</organism>
<dbReference type="Proteomes" id="UP000604001">
    <property type="component" value="Unassembled WGS sequence"/>
</dbReference>
<dbReference type="SUPFAM" id="SSF54593">
    <property type="entry name" value="Glyoxalase/Bleomycin resistance protein/Dihydroxybiphenyl dioxygenase"/>
    <property type="match status" value="1"/>
</dbReference>
<dbReference type="PANTHER" id="PTHR35908">
    <property type="entry name" value="HYPOTHETICAL FUSION PROTEIN"/>
    <property type="match status" value="1"/>
</dbReference>
<protein>
    <submittedName>
        <fullName evidence="2">VOC family protein</fullName>
    </submittedName>
</protein>
<feature type="domain" description="Glyoxalase-like" evidence="1">
    <location>
        <begin position="14"/>
        <end position="110"/>
    </location>
</feature>
<feature type="domain" description="Glyoxalase-like" evidence="1">
    <location>
        <begin position="132"/>
        <end position="235"/>
    </location>
</feature>
<comment type="caution">
    <text evidence="2">The sequence shown here is derived from an EMBL/GenBank/DDBJ whole genome shotgun (WGS) entry which is preliminary data.</text>
</comment>